<protein>
    <submittedName>
        <fullName evidence="2">Uncharacterized protein</fullName>
    </submittedName>
</protein>
<feature type="transmembrane region" description="Helical" evidence="1">
    <location>
        <begin position="127"/>
        <end position="145"/>
    </location>
</feature>
<proteinExistence type="predicted"/>
<evidence type="ECO:0000256" key="1">
    <source>
        <dbReference type="SAM" id="Phobius"/>
    </source>
</evidence>
<feature type="transmembrane region" description="Helical" evidence="1">
    <location>
        <begin position="41"/>
        <end position="59"/>
    </location>
</feature>
<keyword evidence="3" id="KW-1185">Reference proteome</keyword>
<accession>I0JJP5</accession>
<name>I0JJP5_HALH3</name>
<dbReference type="PATRIC" id="fig|866895.3.peg.1011"/>
<dbReference type="RefSeq" id="WP_014642267.1">
    <property type="nucleotide sequence ID" value="NC_017668.1"/>
</dbReference>
<feature type="transmembrane region" description="Helical" evidence="1">
    <location>
        <begin position="94"/>
        <end position="115"/>
    </location>
</feature>
<keyword evidence="1" id="KW-0812">Transmembrane</keyword>
<evidence type="ECO:0000313" key="2">
    <source>
        <dbReference type="EMBL" id="CCG44364.1"/>
    </source>
</evidence>
<gene>
    <name evidence="2" type="ordered locus">HBHAL_2003</name>
</gene>
<organism evidence="2 3">
    <name type="scientific">Halobacillus halophilus (strain ATCC 35676 / DSM 2266 / JCM 20832 / KCTC 3685 / LMG 17431 / NBRC 102448 / NCIMB 2269)</name>
    <name type="common">Sporosarcina halophila</name>
    <dbReference type="NCBI Taxonomy" id="866895"/>
    <lineage>
        <taxon>Bacteria</taxon>
        <taxon>Bacillati</taxon>
        <taxon>Bacillota</taxon>
        <taxon>Bacilli</taxon>
        <taxon>Bacillales</taxon>
        <taxon>Bacillaceae</taxon>
        <taxon>Halobacillus</taxon>
    </lineage>
</organism>
<keyword evidence="1" id="KW-0472">Membrane</keyword>
<dbReference type="EMBL" id="HE717023">
    <property type="protein sequence ID" value="CCG44364.1"/>
    <property type="molecule type" value="Genomic_DNA"/>
</dbReference>
<dbReference type="Proteomes" id="UP000007397">
    <property type="component" value="Chromosome"/>
</dbReference>
<keyword evidence="1" id="KW-1133">Transmembrane helix</keyword>
<dbReference type="AlphaFoldDB" id="I0JJP5"/>
<reference evidence="2 3" key="1">
    <citation type="journal article" date="2013" name="Environ. Microbiol.">
        <title>Chloride and organic osmolytes: a hybrid strategy to cope with elevated salinities by the moderately halophilic, chloride-dependent bacterium Halobacillus halophilus.</title>
        <authorList>
            <person name="Saum S.H."/>
            <person name="Pfeiffer F."/>
            <person name="Palm P."/>
            <person name="Rampp M."/>
            <person name="Schuster S.C."/>
            <person name="Muller V."/>
            <person name="Oesterhelt D."/>
        </authorList>
    </citation>
    <scope>NUCLEOTIDE SEQUENCE [LARGE SCALE GENOMIC DNA]</scope>
    <source>
        <strain evidence="3">ATCC 35676 / DSM 2266 / JCM 20832 / KCTC 3685 / LMG 17431 / NBRC 102448 / NCIMB 2269</strain>
    </source>
</reference>
<evidence type="ECO:0000313" key="3">
    <source>
        <dbReference type="Proteomes" id="UP000007397"/>
    </source>
</evidence>
<dbReference type="KEGG" id="hhd:HBHAL_2003"/>
<feature type="transmembrane region" description="Helical" evidence="1">
    <location>
        <begin position="12"/>
        <end position="35"/>
    </location>
</feature>
<dbReference type="HOGENOM" id="CLU_1684119_0_0_9"/>
<sequence>MIEKEELRKLRLKQFILLNGTVILVFLGMDFYIAQGFPPKGMIWIFGFLFLMIGALGLYQMKTGEILATKDSQKLVKYEREVMGEKTWKRQQKVGVIIIFILAVTGFVAAAVIDFPLPHTERGMDPASYIGAFIGINLGTGIRSYRIDKKGAEKLG</sequence>